<dbReference type="Proteomes" id="UP000002297">
    <property type="component" value="Chromosome"/>
</dbReference>
<dbReference type="eggNOG" id="ENOG5031IIU">
    <property type="taxonomic scope" value="Bacteria"/>
</dbReference>
<accession>A3U5X5</accession>
<protein>
    <submittedName>
        <fullName evidence="2">Uncharacterized protein</fullName>
    </submittedName>
</protein>
<dbReference type="STRING" id="216432.CA2559_02765"/>
<sequence length="115" mass="12425">MGIWLFSTGNQSLVQPLMYIAYAVFLLTVLFVVIFVLKGLFSGNIKNTLITVGAFLAVVVVAYLISNGVETPMKDGEMLSASGSKWVGTGLYTFYFLAIIAIGTMIVTGAKKIFK</sequence>
<evidence type="ECO:0000313" key="2">
    <source>
        <dbReference type="EMBL" id="EAP87642.1"/>
    </source>
</evidence>
<feature type="transmembrane region" description="Helical" evidence="1">
    <location>
        <begin position="86"/>
        <end position="110"/>
    </location>
</feature>
<dbReference type="HOGENOM" id="CLU_141000_1_0_10"/>
<organism evidence="2 3">
    <name type="scientific">Croceibacter atlanticus (strain ATCC BAA-628 / JCM 21780 / CIP 108009 / IAM 15332 / KCTC 12090 / HTCC2559)</name>
    <dbReference type="NCBI Taxonomy" id="216432"/>
    <lineage>
        <taxon>Bacteria</taxon>
        <taxon>Pseudomonadati</taxon>
        <taxon>Bacteroidota</taxon>
        <taxon>Flavobacteriia</taxon>
        <taxon>Flavobacteriales</taxon>
        <taxon>Flavobacteriaceae</taxon>
        <taxon>Croceibacter</taxon>
    </lineage>
</organism>
<keyword evidence="1" id="KW-0472">Membrane</keyword>
<dbReference type="KEGG" id="cat:CA2559_02765"/>
<reference evidence="2 3" key="1">
    <citation type="journal article" date="2010" name="J. Bacteriol.">
        <title>The complete genome sequence of Croceibacter atlanticus HTCC2559T.</title>
        <authorList>
            <person name="Oh H.M."/>
            <person name="Kang I."/>
            <person name="Ferriera S."/>
            <person name="Giovannoni S.J."/>
            <person name="Cho J.C."/>
        </authorList>
    </citation>
    <scope>NUCLEOTIDE SEQUENCE [LARGE SCALE GENOMIC DNA]</scope>
    <source>
        <strain evidence="3">ATCC BAA-628 / HTCC2559 / KCTC 12090</strain>
    </source>
</reference>
<dbReference type="EMBL" id="CP002046">
    <property type="protein sequence ID" value="EAP87642.1"/>
    <property type="molecule type" value="Genomic_DNA"/>
</dbReference>
<keyword evidence="1" id="KW-1133">Transmembrane helix</keyword>
<evidence type="ECO:0000256" key="1">
    <source>
        <dbReference type="SAM" id="Phobius"/>
    </source>
</evidence>
<name>A3U5X5_CROAH</name>
<dbReference type="AlphaFoldDB" id="A3U5X5"/>
<keyword evidence="3" id="KW-1185">Reference proteome</keyword>
<feature type="transmembrane region" description="Helical" evidence="1">
    <location>
        <begin position="48"/>
        <end position="66"/>
    </location>
</feature>
<keyword evidence="1" id="KW-0812">Transmembrane</keyword>
<proteinExistence type="predicted"/>
<gene>
    <name evidence="2" type="ordered locus">CA2559_02765</name>
</gene>
<feature type="transmembrane region" description="Helical" evidence="1">
    <location>
        <begin position="20"/>
        <end position="41"/>
    </location>
</feature>
<evidence type="ECO:0000313" key="3">
    <source>
        <dbReference type="Proteomes" id="UP000002297"/>
    </source>
</evidence>